<sequence>MSKTDSQVAEVPAHRSSHPKIMVVDDDPIFRTVTKNYLEAIGYRVCEAQDGLEALKLLDSAQPDLVLCDLSMPLLTGMEFAEEVRMEYPSLPVIVISATGDMGDVAKALRFGVKDFLTKPLADYRYLNEAIDKVLEDSADVGNQSDFVSRWFRIEENDNSQDEQELHWHLKFLQENPNAARELLTALLPEKDCSLGAWHSSYRMLQSTTNLPLVFDFSWLMSGQLAFYLVDASSSEEGGIASTLLVRALFDDYIRRVQHNSVDLKDLANNMETGLECSMGAYPVDALLGVIDLSDRTLSILPAGLDCRWQNGDAHYHIAGGQKLGENCIRNFMTKDLPVHESSKLSMSQVGASSFSWDIRLSQRE</sequence>
<dbReference type="SUPFAM" id="SSF52172">
    <property type="entry name" value="CheY-like"/>
    <property type="match status" value="1"/>
</dbReference>
<dbReference type="InterPro" id="IPR011006">
    <property type="entry name" value="CheY-like_superfamily"/>
</dbReference>
<keyword evidence="1" id="KW-0597">Phosphoprotein</keyword>
<feature type="domain" description="Response regulatory" evidence="2">
    <location>
        <begin position="20"/>
        <end position="134"/>
    </location>
</feature>
<dbReference type="PANTHER" id="PTHR43228:SF1">
    <property type="entry name" value="TWO-COMPONENT RESPONSE REGULATOR ARR22"/>
    <property type="match status" value="1"/>
</dbReference>
<dbReference type="InterPro" id="IPR001789">
    <property type="entry name" value="Sig_transdc_resp-reg_receiver"/>
</dbReference>
<name>A0A9X3CK25_9VIBR</name>
<dbReference type="GO" id="GO:0000160">
    <property type="term" value="P:phosphorelay signal transduction system"/>
    <property type="evidence" value="ECO:0007669"/>
    <property type="project" value="InterPro"/>
</dbReference>
<feature type="modified residue" description="4-aspartylphosphate" evidence="1">
    <location>
        <position position="69"/>
    </location>
</feature>
<dbReference type="Proteomes" id="UP001155587">
    <property type="component" value="Unassembled WGS sequence"/>
</dbReference>
<dbReference type="RefSeq" id="WP_265673343.1">
    <property type="nucleotide sequence ID" value="NZ_JAKRRY010000002.1"/>
</dbReference>
<dbReference type="Pfam" id="PF00072">
    <property type="entry name" value="Response_reg"/>
    <property type="match status" value="1"/>
</dbReference>
<dbReference type="Gene3D" id="3.40.50.2300">
    <property type="match status" value="1"/>
</dbReference>
<organism evidence="3 4">
    <name type="scientific">Vibrio qingdaonensis</name>
    <dbReference type="NCBI Taxonomy" id="2829491"/>
    <lineage>
        <taxon>Bacteria</taxon>
        <taxon>Pseudomonadati</taxon>
        <taxon>Pseudomonadota</taxon>
        <taxon>Gammaproteobacteria</taxon>
        <taxon>Vibrionales</taxon>
        <taxon>Vibrionaceae</taxon>
        <taxon>Vibrio</taxon>
    </lineage>
</organism>
<reference evidence="3" key="1">
    <citation type="submission" date="2022-02" db="EMBL/GenBank/DDBJ databases">
        <title>Vibrio sp. nov, a new bacterium isolated from seawater.</title>
        <authorList>
            <person name="Yuan Y."/>
        </authorList>
    </citation>
    <scope>NUCLEOTIDE SEQUENCE</scope>
    <source>
        <strain evidence="3">ZSDZ65</strain>
    </source>
</reference>
<evidence type="ECO:0000256" key="1">
    <source>
        <dbReference type="PROSITE-ProRule" id="PRU00169"/>
    </source>
</evidence>
<dbReference type="SMART" id="SM00448">
    <property type="entry name" value="REC"/>
    <property type="match status" value="1"/>
</dbReference>
<dbReference type="InterPro" id="IPR052048">
    <property type="entry name" value="ST_Response_Regulator"/>
</dbReference>
<dbReference type="EMBL" id="JAKRRY010000002">
    <property type="protein sequence ID" value="MCW8344878.1"/>
    <property type="molecule type" value="Genomic_DNA"/>
</dbReference>
<accession>A0A9X3CK25</accession>
<keyword evidence="4" id="KW-1185">Reference proteome</keyword>
<dbReference type="FunFam" id="3.40.50.2300:FF:000301">
    <property type="entry name" value="Response regulator receiver"/>
    <property type="match status" value="1"/>
</dbReference>
<comment type="caution">
    <text evidence="3">The sequence shown here is derived from an EMBL/GenBank/DDBJ whole genome shotgun (WGS) entry which is preliminary data.</text>
</comment>
<proteinExistence type="predicted"/>
<dbReference type="PANTHER" id="PTHR43228">
    <property type="entry name" value="TWO-COMPONENT RESPONSE REGULATOR"/>
    <property type="match status" value="1"/>
</dbReference>
<gene>
    <name evidence="3" type="ORF">MD535_02405</name>
</gene>
<evidence type="ECO:0000259" key="2">
    <source>
        <dbReference type="PROSITE" id="PS50110"/>
    </source>
</evidence>
<dbReference type="AlphaFoldDB" id="A0A9X3CK25"/>
<dbReference type="InterPro" id="IPR036457">
    <property type="entry name" value="PPM-type-like_dom_sf"/>
</dbReference>
<dbReference type="Gene3D" id="3.60.40.10">
    <property type="entry name" value="PPM-type phosphatase domain"/>
    <property type="match status" value="1"/>
</dbReference>
<dbReference type="PROSITE" id="PS50110">
    <property type="entry name" value="RESPONSE_REGULATORY"/>
    <property type="match status" value="1"/>
</dbReference>
<evidence type="ECO:0000313" key="3">
    <source>
        <dbReference type="EMBL" id="MCW8344878.1"/>
    </source>
</evidence>
<evidence type="ECO:0000313" key="4">
    <source>
        <dbReference type="Proteomes" id="UP001155587"/>
    </source>
</evidence>
<protein>
    <submittedName>
        <fullName evidence="3">Response regulator</fullName>
    </submittedName>
</protein>